<accession>A0A2W2HZW4</accession>
<organism evidence="3 4">
    <name type="scientific">Spongiactinospora gelatinilytica</name>
    <dbReference type="NCBI Taxonomy" id="2666298"/>
    <lineage>
        <taxon>Bacteria</taxon>
        <taxon>Bacillati</taxon>
        <taxon>Actinomycetota</taxon>
        <taxon>Actinomycetes</taxon>
        <taxon>Streptosporangiales</taxon>
        <taxon>Streptosporangiaceae</taxon>
        <taxon>Spongiactinospora</taxon>
    </lineage>
</organism>
<name>A0A2W2HZW4_9ACTN</name>
<dbReference type="Pfam" id="PF19054">
    <property type="entry name" value="DUF5753"/>
    <property type="match status" value="1"/>
</dbReference>
<feature type="compositionally biased region" description="Basic and acidic residues" evidence="1">
    <location>
        <begin position="12"/>
        <end position="24"/>
    </location>
</feature>
<dbReference type="AlphaFoldDB" id="A0A2W2HZW4"/>
<evidence type="ECO:0000313" key="3">
    <source>
        <dbReference type="EMBL" id="PZG56240.1"/>
    </source>
</evidence>
<gene>
    <name evidence="3" type="ORF">C1I98_01610</name>
</gene>
<proteinExistence type="predicted"/>
<evidence type="ECO:0000256" key="1">
    <source>
        <dbReference type="SAM" id="MobiDB-lite"/>
    </source>
</evidence>
<feature type="domain" description="HTH cro/C1-type" evidence="2">
    <location>
        <begin position="29"/>
        <end position="83"/>
    </location>
</feature>
<protein>
    <recommendedName>
        <fullName evidence="2">HTH cro/C1-type domain-containing protein</fullName>
    </recommendedName>
</protein>
<dbReference type="Pfam" id="PF13560">
    <property type="entry name" value="HTH_31"/>
    <property type="match status" value="1"/>
</dbReference>
<dbReference type="CDD" id="cd00093">
    <property type="entry name" value="HTH_XRE"/>
    <property type="match status" value="1"/>
</dbReference>
<dbReference type="PROSITE" id="PS50943">
    <property type="entry name" value="HTH_CROC1"/>
    <property type="match status" value="1"/>
</dbReference>
<dbReference type="InterPro" id="IPR001387">
    <property type="entry name" value="Cro/C1-type_HTH"/>
</dbReference>
<dbReference type="SUPFAM" id="SSF47413">
    <property type="entry name" value="lambda repressor-like DNA-binding domains"/>
    <property type="match status" value="1"/>
</dbReference>
<feature type="region of interest" description="Disordered" evidence="1">
    <location>
        <begin position="1"/>
        <end position="24"/>
    </location>
</feature>
<dbReference type="InterPro" id="IPR043917">
    <property type="entry name" value="DUF5753"/>
</dbReference>
<dbReference type="Proteomes" id="UP000248544">
    <property type="component" value="Unassembled WGS sequence"/>
</dbReference>
<comment type="caution">
    <text evidence="3">The sequence shown here is derived from an EMBL/GenBank/DDBJ whole genome shotgun (WGS) entry which is preliminary data.</text>
</comment>
<evidence type="ECO:0000313" key="4">
    <source>
        <dbReference type="Proteomes" id="UP000248544"/>
    </source>
</evidence>
<dbReference type="EMBL" id="POUA01000007">
    <property type="protein sequence ID" value="PZG56240.1"/>
    <property type="molecule type" value="Genomic_DNA"/>
</dbReference>
<dbReference type="Gene3D" id="1.10.260.40">
    <property type="entry name" value="lambda repressor-like DNA-binding domains"/>
    <property type="match status" value="1"/>
</dbReference>
<dbReference type="InterPro" id="IPR010982">
    <property type="entry name" value="Lambda_DNA-bd_dom_sf"/>
</dbReference>
<dbReference type="GO" id="GO:0003677">
    <property type="term" value="F:DNA binding"/>
    <property type="evidence" value="ECO:0007669"/>
    <property type="project" value="InterPro"/>
</dbReference>
<keyword evidence="4" id="KW-1185">Reference proteome</keyword>
<evidence type="ECO:0000259" key="2">
    <source>
        <dbReference type="PROSITE" id="PS50943"/>
    </source>
</evidence>
<reference evidence="3 4" key="1">
    <citation type="submission" date="2018-01" db="EMBL/GenBank/DDBJ databases">
        <title>Draft genome sequence of Sphaerisporangium sp. 7K107.</title>
        <authorList>
            <person name="Sahin N."/>
            <person name="Saygin H."/>
            <person name="Ay H."/>
        </authorList>
    </citation>
    <scope>NUCLEOTIDE SEQUENCE [LARGE SCALE GENOMIC DNA]</scope>
    <source>
        <strain evidence="3 4">7K107</strain>
    </source>
</reference>
<sequence>MSFLRPALEEPPMAKEKNTSPKDQFRQELRKCRTAKQWTHRALASRLNCGHSLVGAIERGTRNPQLRFAEKCDEAFGLDERFVKLWKRMNNAFSGAQWYAHWADEIEPEARTLRSWVPLMIPGLLQTEEYARAMFTLGIVEEEEVEDHVRARLARQTILGREKPPTLWVLVDEWALQRQVGPPEVMARQLDHLLTLSGRSRVHIQVLPADPETTAGLAGGFMIAEIDDQPTTVYIDSAAQAEVTSDPELVSIILRRYDKLRAGALRVSESQQVIKRWRDSWTSK</sequence>
<dbReference type="SMART" id="SM00530">
    <property type="entry name" value="HTH_XRE"/>
    <property type="match status" value="1"/>
</dbReference>